<evidence type="ECO:0000313" key="3">
    <source>
        <dbReference type="Proteomes" id="UP000199440"/>
    </source>
</evidence>
<evidence type="ECO:0000313" key="2">
    <source>
        <dbReference type="EMBL" id="SDL29013.1"/>
    </source>
</evidence>
<dbReference type="Proteomes" id="UP000199440">
    <property type="component" value="Unassembled WGS sequence"/>
</dbReference>
<feature type="transmembrane region" description="Helical" evidence="1">
    <location>
        <begin position="12"/>
        <end position="32"/>
    </location>
</feature>
<evidence type="ECO:0000256" key="1">
    <source>
        <dbReference type="SAM" id="Phobius"/>
    </source>
</evidence>
<dbReference type="STRING" id="192904.SAMN04488514_101290"/>
<protein>
    <recommendedName>
        <fullName evidence="4">Sugar transporter</fullName>
    </recommendedName>
</protein>
<keyword evidence="1" id="KW-0472">Membrane</keyword>
<sequence length="145" mass="16231">MTKDQEIKPPKWFWIVSVLALLWNIMGVMAYLKDAFMSVEDLEKLTQAERLLYESQPAWATAAFAIAVWGGTLGCIALLLRKKWARPVFLISLIGIVVQLVYAFFLSNSFEVYGPGAVAMPIIVALIGILLVFFSGKAQNKGWIY</sequence>
<reference evidence="2 3" key="1">
    <citation type="submission" date="2016-10" db="EMBL/GenBank/DDBJ databases">
        <authorList>
            <person name="de Groot N.N."/>
        </authorList>
    </citation>
    <scope>NUCLEOTIDE SEQUENCE [LARGE SCALE GENOMIC DNA]</scope>
    <source>
        <strain evidence="2 3">DSM 19886</strain>
    </source>
</reference>
<feature type="transmembrane region" description="Helical" evidence="1">
    <location>
        <begin position="58"/>
        <end position="80"/>
    </location>
</feature>
<gene>
    <name evidence="2" type="ORF">SAMN04488514_101290</name>
</gene>
<feature type="transmembrane region" description="Helical" evidence="1">
    <location>
        <begin position="87"/>
        <end position="106"/>
    </location>
</feature>
<name>A0A1G9IVP5_9FLAO</name>
<evidence type="ECO:0008006" key="4">
    <source>
        <dbReference type="Google" id="ProtNLM"/>
    </source>
</evidence>
<proteinExistence type="predicted"/>
<dbReference type="OrthoDB" id="1143964at2"/>
<feature type="transmembrane region" description="Helical" evidence="1">
    <location>
        <begin position="112"/>
        <end position="134"/>
    </location>
</feature>
<keyword evidence="3" id="KW-1185">Reference proteome</keyword>
<keyword evidence="1" id="KW-1133">Transmembrane helix</keyword>
<accession>A0A1G9IVP5</accession>
<dbReference type="RefSeq" id="WP_089884548.1">
    <property type="nucleotide sequence ID" value="NZ_FNGV01000001.1"/>
</dbReference>
<keyword evidence="1" id="KW-0812">Transmembrane</keyword>
<organism evidence="2 3">
    <name type="scientific">Kriegella aquimaris</name>
    <dbReference type="NCBI Taxonomy" id="192904"/>
    <lineage>
        <taxon>Bacteria</taxon>
        <taxon>Pseudomonadati</taxon>
        <taxon>Bacteroidota</taxon>
        <taxon>Flavobacteriia</taxon>
        <taxon>Flavobacteriales</taxon>
        <taxon>Flavobacteriaceae</taxon>
        <taxon>Kriegella</taxon>
    </lineage>
</organism>
<dbReference type="AlphaFoldDB" id="A0A1G9IVP5"/>
<dbReference type="EMBL" id="FNGV01000001">
    <property type="protein sequence ID" value="SDL29013.1"/>
    <property type="molecule type" value="Genomic_DNA"/>
</dbReference>